<evidence type="ECO:0000313" key="2">
    <source>
        <dbReference type="Proteomes" id="UP000015105"/>
    </source>
</evidence>
<keyword evidence="2" id="KW-1185">Reference proteome</keyword>
<protein>
    <submittedName>
        <fullName evidence="1">Uncharacterized protein</fullName>
    </submittedName>
</protein>
<dbReference type="AlphaFoldDB" id="A0A453JWX8"/>
<proteinExistence type="predicted"/>
<sequence>MSLPAQMFDHEVWVVQNVSWTNGVGRPLLTAHSSPVRNLSDPHGINRCMQCHTTTSCMRFRKKKTTPAWDFVYDPRMHVDPDQNDNKTIVLHDFGPTANLFSFETQT</sequence>
<reference evidence="1" key="4">
    <citation type="submission" date="2019-03" db="UniProtKB">
        <authorList>
            <consortium name="EnsemblPlants"/>
        </authorList>
    </citation>
    <scope>IDENTIFICATION</scope>
</reference>
<evidence type="ECO:0000313" key="1">
    <source>
        <dbReference type="EnsemblPlants" id="AET5Gv20218800.3"/>
    </source>
</evidence>
<dbReference type="Gramene" id="AET5Gv20218800.3">
    <property type="protein sequence ID" value="AET5Gv20218800.3"/>
    <property type="gene ID" value="AET5Gv20218800"/>
</dbReference>
<dbReference type="EnsemblPlants" id="AET5Gv20218800.3">
    <property type="protein sequence ID" value="AET5Gv20218800.3"/>
    <property type="gene ID" value="AET5Gv20218800"/>
</dbReference>
<reference evidence="1" key="5">
    <citation type="journal article" date="2021" name="G3 (Bethesda)">
        <title>Aegilops tauschii genome assembly Aet v5.0 features greater sequence contiguity and improved annotation.</title>
        <authorList>
            <person name="Wang L."/>
            <person name="Zhu T."/>
            <person name="Rodriguez J.C."/>
            <person name="Deal K.R."/>
            <person name="Dubcovsky J."/>
            <person name="McGuire P.E."/>
            <person name="Lux T."/>
            <person name="Spannagl M."/>
            <person name="Mayer K.F.X."/>
            <person name="Baldrich P."/>
            <person name="Meyers B.C."/>
            <person name="Huo N."/>
            <person name="Gu Y.Q."/>
            <person name="Zhou H."/>
            <person name="Devos K.M."/>
            <person name="Bennetzen J.L."/>
            <person name="Unver T."/>
            <person name="Budak H."/>
            <person name="Gulick P.J."/>
            <person name="Galiba G."/>
            <person name="Kalapos B."/>
            <person name="Nelson D.R."/>
            <person name="Li P."/>
            <person name="You F.M."/>
            <person name="Luo M.C."/>
            <person name="Dvorak J."/>
        </authorList>
    </citation>
    <scope>NUCLEOTIDE SEQUENCE [LARGE SCALE GENOMIC DNA]</scope>
    <source>
        <strain evidence="1">cv. AL8/78</strain>
    </source>
</reference>
<reference evidence="1" key="3">
    <citation type="journal article" date="2017" name="Nature">
        <title>Genome sequence of the progenitor of the wheat D genome Aegilops tauschii.</title>
        <authorList>
            <person name="Luo M.C."/>
            <person name="Gu Y.Q."/>
            <person name="Puiu D."/>
            <person name="Wang H."/>
            <person name="Twardziok S.O."/>
            <person name="Deal K.R."/>
            <person name="Huo N."/>
            <person name="Zhu T."/>
            <person name="Wang L."/>
            <person name="Wang Y."/>
            <person name="McGuire P.E."/>
            <person name="Liu S."/>
            <person name="Long H."/>
            <person name="Ramasamy R.K."/>
            <person name="Rodriguez J.C."/>
            <person name="Van S.L."/>
            <person name="Yuan L."/>
            <person name="Wang Z."/>
            <person name="Xia Z."/>
            <person name="Xiao L."/>
            <person name="Anderson O.D."/>
            <person name="Ouyang S."/>
            <person name="Liang Y."/>
            <person name="Zimin A.V."/>
            <person name="Pertea G."/>
            <person name="Qi P."/>
            <person name="Bennetzen J.L."/>
            <person name="Dai X."/>
            <person name="Dawson M.W."/>
            <person name="Muller H.G."/>
            <person name="Kugler K."/>
            <person name="Rivarola-Duarte L."/>
            <person name="Spannagl M."/>
            <person name="Mayer K.F.X."/>
            <person name="Lu F.H."/>
            <person name="Bevan M.W."/>
            <person name="Leroy P."/>
            <person name="Li P."/>
            <person name="You F.M."/>
            <person name="Sun Q."/>
            <person name="Liu Z."/>
            <person name="Lyons E."/>
            <person name="Wicker T."/>
            <person name="Salzberg S.L."/>
            <person name="Devos K.M."/>
            <person name="Dvorak J."/>
        </authorList>
    </citation>
    <scope>NUCLEOTIDE SEQUENCE [LARGE SCALE GENOMIC DNA]</scope>
    <source>
        <strain evidence="1">cv. AL8/78</strain>
    </source>
</reference>
<reference evidence="2" key="1">
    <citation type="journal article" date="2014" name="Science">
        <title>Ancient hybridizations among the ancestral genomes of bread wheat.</title>
        <authorList>
            <consortium name="International Wheat Genome Sequencing Consortium,"/>
            <person name="Marcussen T."/>
            <person name="Sandve S.R."/>
            <person name="Heier L."/>
            <person name="Spannagl M."/>
            <person name="Pfeifer M."/>
            <person name="Jakobsen K.S."/>
            <person name="Wulff B.B."/>
            <person name="Steuernagel B."/>
            <person name="Mayer K.F."/>
            <person name="Olsen O.A."/>
        </authorList>
    </citation>
    <scope>NUCLEOTIDE SEQUENCE [LARGE SCALE GENOMIC DNA]</scope>
    <source>
        <strain evidence="2">cv. AL8/78</strain>
    </source>
</reference>
<name>A0A453JWX8_AEGTS</name>
<accession>A0A453JWX8</accession>
<dbReference type="Proteomes" id="UP000015105">
    <property type="component" value="Chromosome 5D"/>
</dbReference>
<organism evidence="1 2">
    <name type="scientific">Aegilops tauschii subsp. strangulata</name>
    <name type="common">Goatgrass</name>
    <dbReference type="NCBI Taxonomy" id="200361"/>
    <lineage>
        <taxon>Eukaryota</taxon>
        <taxon>Viridiplantae</taxon>
        <taxon>Streptophyta</taxon>
        <taxon>Embryophyta</taxon>
        <taxon>Tracheophyta</taxon>
        <taxon>Spermatophyta</taxon>
        <taxon>Magnoliopsida</taxon>
        <taxon>Liliopsida</taxon>
        <taxon>Poales</taxon>
        <taxon>Poaceae</taxon>
        <taxon>BOP clade</taxon>
        <taxon>Pooideae</taxon>
        <taxon>Triticodae</taxon>
        <taxon>Triticeae</taxon>
        <taxon>Triticinae</taxon>
        <taxon>Aegilops</taxon>
    </lineage>
</organism>
<reference evidence="2" key="2">
    <citation type="journal article" date="2017" name="Nat. Plants">
        <title>The Aegilops tauschii genome reveals multiple impacts of transposons.</title>
        <authorList>
            <person name="Zhao G."/>
            <person name="Zou C."/>
            <person name="Li K."/>
            <person name="Wang K."/>
            <person name="Li T."/>
            <person name="Gao L."/>
            <person name="Zhang X."/>
            <person name="Wang H."/>
            <person name="Yang Z."/>
            <person name="Liu X."/>
            <person name="Jiang W."/>
            <person name="Mao L."/>
            <person name="Kong X."/>
            <person name="Jiao Y."/>
            <person name="Jia J."/>
        </authorList>
    </citation>
    <scope>NUCLEOTIDE SEQUENCE [LARGE SCALE GENOMIC DNA]</scope>
    <source>
        <strain evidence="2">cv. AL8/78</strain>
    </source>
</reference>